<feature type="domain" description="PAS" evidence="2">
    <location>
        <begin position="224"/>
        <end position="273"/>
    </location>
</feature>
<feature type="transmembrane region" description="Helical" evidence="1">
    <location>
        <begin position="64"/>
        <end position="83"/>
    </location>
</feature>
<dbReference type="InterPro" id="IPR000014">
    <property type="entry name" value="PAS"/>
</dbReference>
<name>A0ABU1EUJ1_9FLAO</name>
<dbReference type="NCBIfam" id="TIGR00229">
    <property type="entry name" value="sensory_box"/>
    <property type="match status" value="1"/>
</dbReference>
<keyword evidence="1" id="KW-0472">Membrane</keyword>
<dbReference type="RefSeq" id="WP_309562886.1">
    <property type="nucleotide sequence ID" value="NZ_JAVJIU010000008.1"/>
</dbReference>
<dbReference type="Proteomes" id="UP001257234">
    <property type="component" value="Unassembled WGS sequence"/>
</dbReference>
<dbReference type="InterPro" id="IPR035965">
    <property type="entry name" value="PAS-like_dom_sf"/>
</dbReference>
<gene>
    <name evidence="3" type="ORF">RE431_15545</name>
</gene>
<evidence type="ECO:0000259" key="2">
    <source>
        <dbReference type="PROSITE" id="PS50112"/>
    </source>
</evidence>
<dbReference type="Pfam" id="PF13426">
    <property type="entry name" value="PAS_9"/>
    <property type="match status" value="1"/>
</dbReference>
<dbReference type="InterPro" id="IPR001610">
    <property type="entry name" value="PAC"/>
</dbReference>
<reference evidence="4" key="1">
    <citation type="submission" date="2023-07" db="EMBL/GenBank/DDBJ databases">
        <title>Christiangramia sp. SM2212., a novel bacterium of the family Flavobacteriaceae isolated from the sea sediment.</title>
        <authorList>
            <person name="Wang J."/>
            <person name="Zhang X."/>
        </authorList>
    </citation>
    <scope>NUCLEOTIDE SEQUENCE [LARGE SCALE GENOMIC DNA]</scope>
    <source>
        <strain evidence="4">SM2212</strain>
    </source>
</reference>
<dbReference type="SUPFAM" id="SSF55785">
    <property type="entry name" value="PYP-like sensor domain (PAS domain)"/>
    <property type="match status" value="1"/>
</dbReference>
<evidence type="ECO:0000256" key="1">
    <source>
        <dbReference type="SAM" id="Phobius"/>
    </source>
</evidence>
<feature type="transmembrane region" description="Helical" evidence="1">
    <location>
        <begin position="193"/>
        <end position="213"/>
    </location>
</feature>
<dbReference type="Gene3D" id="3.30.450.20">
    <property type="entry name" value="PAS domain"/>
    <property type="match status" value="1"/>
</dbReference>
<keyword evidence="1" id="KW-1133">Transmembrane helix</keyword>
<proteinExistence type="predicted"/>
<dbReference type="PROSITE" id="PS50112">
    <property type="entry name" value="PAS"/>
    <property type="match status" value="1"/>
</dbReference>
<feature type="transmembrane region" description="Helical" evidence="1">
    <location>
        <begin position="95"/>
        <end position="112"/>
    </location>
</feature>
<dbReference type="EMBL" id="JAVJIU010000008">
    <property type="protein sequence ID" value="MDR5592057.1"/>
    <property type="molecule type" value="Genomic_DNA"/>
</dbReference>
<keyword evidence="4" id="KW-1185">Reference proteome</keyword>
<evidence type="ECO:0000313" key="4">
    <source>
        <dbReference type="Proteomes" id="UP001257234"/>
    </source>
</evidence>
<organism evidence="3 4">
    <name type="scientific">Christiangramia sediminicola</name>
    <dbReference type="NCBI Taxonomy" id="3073267"/>
    <lineage>
        <taxon>Bacteria</taxon>
        <taxon>Pseudomonadati</taxon>
        <taxon>Bacteroidota</taxon>
        <taxon>Flavobacteriia</taxon>
        <taxon>Flavobacteriales</taxon>
        <taxon>Flavobacteriaceae</taxon>
        <taxon>Christiangramia</taxon>
    </lineage>
</organism>
<evidence type="ECO:0000313" key="3">
    <source>
        <dbReference type="EMBL" id="MDR5592057.1"/>
    </source>
</evidence>
<feature type="transmembrane region" description="Helical" evidence="1">
    <location>
        <begin position="124"/>
        <end position="143"/>
    </location>
</feature>
<keyword evidence="1" id="KW-0812">Transmembrane</keyword>
<feature type="transmembrane region" description="Helical" evidence="1">
    <location>
        <begin position="38"/>
        <end position="58"/>
    </location>
</feature>
<accession>A0ABU1EUJ1</accession>
<comment type="caution">
    <text evidence="3">The sequence shown here is derived from an EMBL/GenBank/DDBJ whole genome shotgun (WGS) entry which is preliminary data.</text>
</comment>
<protein>
    <submittedName>
        <fullName evidence="3">PAS domain S-box protein</fullName>
    </submittedName>
</protein>
<sequence>MINIDLPTVYFSYILVNIINLLLSSFLYFQIKKRFPGTLLIVLSMFMNTTGNILVFLRDHIPDWLSIPVANVFIVSSLISMFVGLEQFVKKKSSTVPHFIFIFIFFIIHSYFTFIDPNLKARHYNITIGFLFYSIFIVHLMFIRTPKALRSTTRPIGYVFVLVFIIQLFRVYFLVQNTESTKNYFSSSSGESIFIMLWELIVILLAYSLSLMYNKRLIIDVNNQEEKFSKAFHSAPFIIVLSKHSDGEIFEVNKKIVTISGYLPNELIGSKTIDLKLWGDDEERLKFMSDLNSKGSVIEHEYLFRKKSGELFPGLISAEIVNINNEPCIISVINDITNRKKSELKLQKSEASLRK</sequence>
<feature type="transmembrane region" description="Helical" evidence="1">
    <location>
        <begin position="155"/>
        <end position="173"/>
    </location>
</feature>
<dbReference type="CDD" id="cd00130">
    <property type="entry name" value="PAS"/>
    <property type="match status" value="1"/>
</dbReference>
<feature type="transmembrane region" description="Helical" evidence="1">
    <location>
        <begin position="12"/>
        <end position="31"/>
    </location>
</feature>
<dbReference type="SMART" id="SM00086">
    <property type="entry name" value="PAC"/>
    <property type="match status" value="1"/>
</dbReference>